<accession>H2C356</accession>
<dbReference type="HOGENOM" id="CLU_1493010_0_0_2"/>
<dbReference type="Proteomes" id="UP000003980">
    <property type="component" value="Unassembled WGS sequence"/>
</dbReference>
<sequence length="180" mass="20036">MIKWVGLSIDIENRSNLTSEFEAGAGEAAAHIMAAASIIKGLGEWSLQVSETVRKYVDNWILTLVPLTYVPGMAEAVGSRLKRPIFDIFDEVGEEELATTLELVTEVKRSLDEGNVPYNFPEMEVRVERVMRALGLDVNEFGGFLEASGIIIKMQRMVTLFAIVVGISSVWDRQWIAESQ</sequence>
<dbReference type="STRING" id="671065.MetMK1DRAFT_00011800"/>
<keyword evidence="2" id="KW-1185">Reference proteome</keyword>
<proteinExistence type="predicted"/>
<protein>
    <submittedName>
        <fullName evidence="1">Uncharacterized protein</fullName>
    </submittedName>
</protein>
<dbReference type="eggNOG" id="arCOG05955">
    <property type="taxonomic scope" value="Archaea"/>
</dbReference>
<dbReference type="RefSeq" id="WP_009071465.1">
    <property type="nucleotide sequence ID" value="NZ_JH597761.1"/>
</dbReference>
<name>H2C356_9CREN</name>
<evidence type="ECO:0000313" key="2">
    <source>
        <dbReference type="Proteomes" id="UP000003980"/>
    </source>
</evidence>
<dbReference type="EMBL" id="JH597761">
    <property type="protein sequence ID" value="EHP70677.1"/>
    <property type="molecule type" value="Genomic_DNA"/>
</dbReference>
<reference evidence="1 2" key="1">
    <citation type="submission" date="2012-01" db="EMBL/GenBank/DDBJ databases">
        <title>Improved High-Quality Draft sequence of Metallosphaera yellowstonensis MK1.</title>
        <authorList>
            <consortium name="US DOE Joint Genome Institute"/>
            <person name="Lucas S."/>
            <person name="Han J."/>
            <person name="Cheng J.-F."/>
            <person name="Goodwin L."/>
            <person name="Pitluck S."/>
            <person name="Peters L."/>
            <person name="Teshima H."/>
            <person name="Detter J.C."/>
            <person name="Han C."/>
            <person name="Tapia R."/>
            <person name="Land M."/>
            <person name="Hauser L."/>
            <person name="Kyrpides N."/>
            <person name="Kozubal M."/>
            <person name="Macur R.E."/>
            <person name="Jay Z."/>
            <person name="Inskeep W."/>
            <person name="Woyke T."/>
        </authorList>
    </citation>
    <scope>NUCLEOTIDE SEQUENCE [LARGE SCALE GENOMIC DNA]</scope>
    <source>
        <strain evidence="1 2">MK1</strain>
    </source>
</reference>
<dbReference type="AlphaFoldDB" id="H2C356"/>
<organism evidence="1 2">
    <name type="scientific">Metallosphaera yellowstonensis MK1</name>
    <dbReference type="NCBI Taxonomy" id="671065"/>
    <lineage>
        <taxon>Archaea</taxon>
        <taxon>Thermoproteota</taxon>
        <taxon>Thermoprotei</taxon>
        <taxon>Sulfolobales</taxon>
        <taxon>Sulfolobaceae</taxon>
        <taxon>Metallosphaera</taxon>
    </lineage>
</organism>
<gene>
    <name evidence="1" type="ORF">MetMK1DRAFT_00011800</name>
</gene>
<evidence type="ECO:0000313" key="1">
    <source>
        <dbReference type="EMBL" id="EHP70677.1"/>
    </source>
</evidence>